<dbReference type="STRING" id="7209.A0A1I7VXG2"/>
<dbReference type="InterPro" id="IPR032675">
    <property type="entry name" value="LRR_dom_sf"/>
</dbReference>
<proteinExistence type="predicted"/>
<reference evidence="2" key="2">
    <citation type="submission" date="2016-11" db="UniProtKB">
        <authorList>
            <consortium name="WormBaseParasite"/>
        </authorList>
    </citation>
    <scope>IDENTIFICATION</scope>
</reference>
<evidence type="ECO:0000313" key="1">
    <source>
        <dbReference type="Proteomes" id="UP000095285"/>
    </source>
</evidence>
<protein>
    <submittedName>
        <fullName evidence="2">F-box protein</fullName>
    </submittedName>
</protein>
<name>A0A1I7VXG2_LOALO</name>
<dbReference type="WBParaSite" id="EN70_7347">
    <property type="protein sequence ID" value="EN70_7347"/>
    <property type="gene ID" value="EN70_7347"/>
</dbReference>
<dbReference type="Proteomes" id="UP000095285">
    <property type="component" value="Unassembled WGS sequence"/>
</dbReference>
<evidence type="ECO:0000313" key="2">
    <source>
        <dbReference type="WBParaSite" id="EN70_7347"/>
    </source>
</evidence>
<organism evidence="1 2">
    <name type="scientific">Loa loa</name>
    <name type="common">Eye worm</name>
    <name type="synonym">Filaria loa</name>
    <dbReference type="NCBI Taxonomy" id="7209"/>
    <lineage>
        <taxon>Eukaryota</taxon>
        <taxon>Metazoa</taxon>
        <taxon>Ecdysozoa</taxon>
        <taxon>Nematoda</taxon>
        <taxon>Chromadorea</taxon>
        <taxon>Rhabditida</taxon>
        <taxon>Spirurina</taxon>
        <taxon>Spiruromorpha</taxon>
        <taxon>Filarioidea</taxon>
        <taxon>Onchocercidae</taxon>
        <taxon>Loa</taxon>
    </lineage>
</organism>
<keyword evidence="1" id="KW-1185">Reference proteome</keyword>
<dbReference type="Gene3D" id="3.80.10.10">
    <property type="entry name" value="Ribonuclease Inhibitor"/>
    <property type="match status" value="1"/>
</dbReference>
<dbReference type="SUPFAM" id="SSF52058">
    <property type="entry name" value="L domain-like"/>
    <property type="match status" value="1"/>
</dbReference>
<sequence length="106" mass="11998">MQCLTPYEKVCRVERGCSCTVFISEPKCCCVGQSVTEIPGNLTDNVRRLLLYNVGINHIRKNAFSRYQHLEEIVIEDSDALQSVDADAFGNLYNLGKLLVQICQWV</sequence>
<accession>A0A1I7VXG2</accession>
<reference evidence="1" key="1">
    <citation type="submission" date="2012-04" db="EMBL/GenBank/DDBJ databases">
        <title>The Genome Sequence of Loa loa.</title>
        <authorList>
            <consortium name="The Broad Institute Genome Sequencing Platform"/>
            <consortium name="Broad Institute Genome Sequencing Center for Infectious Disease"/>
            <person name="Nutman T.B."/>
            <person name="Fink D.L."/>
            <person name="Russ C."/>
            <person name="Young S."/>
            <person name="Zeng Q."/>
            <person name="Gargeya S."/>
            <person name="Alvarado L."/>
            <person name="Berlin A."/>
            <person name="Chapman S.B."/>
            <person name="Chen Z."/>
            <person name="Freedman E."/>
            <person name="Gellesch M."/>
            <person name="Goldberg J."/>
            <person name="Griggs A."/>
            <person name="Gujja S."/>
            <person name="Heilman E.R."/>
            <person name="Heiman D."/>
            <person name="Howarth C."/>
            <person name="Mehta T."/>
            <person name="Neiman D."/>
            <person name="Pearson M."/>
            <person name="Roberts A."/>
            <person name="Saif S."/>
            <person name="Shea T."/>
            <person name="Shenoy N."/>
            <person name="Sisk P."/>
            <person name="Stolte C."/>
            <person name="Sykes S."/>
            <person name="White J."/>
            <person name="Yandava C."/>
            <person name="Haas B."/>
            <person name="Henn M.R."/>
            <person name="Nusbaum C."/>
            <person name="Birren B."/>
        </authorList>
    </citation>
    <scope>NUCLEOTIDE SEQUENCE [LARGE SCALE GENOMIC DNA]</scope>
</reference>
<dbReference type="AlphaFoldDB" id="A0A1I7VXG2"/>